<keyword evidence="1" id="KW-1133">Transmembrane helix</keyword>
<evidence type="ECO:0000256" key="1">
    <source>
        <dbReference type="SAM" id="Phobius"/>
    </source>
</evidence>
<keyword evidence="1" id="KW-0812">Transmembrane</keyword>
<dbReference type="EMBL" id="JBBPBN010000035">
    <property type="protein sequence ID" value="KAK9002048.1"/>
    <property type="molecule type" value="Genomic_DNA"/>
</dbReference>
<evidence type="ECO:0000313" key="3">
    <source>
        <dbReference type="EMBL" id="KAK9002048.1"/>
    </source>
</evidence>
<feature type="transmembrane region" description="Helical" evidence="1">
    <location>
        <begin position="7"/>
        <end position="28"/>
    </location>
</feature>
<protein>
    <recommendedName>
        <fullName evidence="2">Nucleotide-diphospho-sugar transferase domain-containing protein</fullName>
    </recommendedName>
</protein>
<feature type="domain" description="Nucleotide-diphospho-sugar transferase" evidence="2">
    <location>
        <begin position="110"/>
        <end position="310"/>
    </location>
</feature>
<organism evidence="3 4">
    <name type="scientific">Hibiscus sabdariffa</name>
    <name type="common">roselle</name>
    <dbReference type="NCBI Taxonomy" id="183260"/>
    <lineage>
        <taxon>Eukaryota</taxon>
        <taxon>Viridiplantae</taxon>
        <taxon>Streptophyta</taxon>
        <taxon>Embryophyta</taxon>
        <taxon>Tracheophyta</taxon>
        <taxon>Spermatophyta</taxon>
        <taxon>Magnoliopsida</taxon>
        <taxon>eudicotyledons</taxon>
        <taxon>Gunneridae</taxon>
        <taxon>Pentapetalae</taxon>
        <taxon>rosids</taxon>
        <taxon>malvids</taxon>
        <taxon>Malvales</taxon>
        <taxon>Malvaceae</taxon>
        <taxon>Malvoideae</taxon>
        <taxon>Hibiscus</taxon>
    </lineage>
</organism>
<name>A0ABR2QN07_9ROSI</name>
<dbReference type="InterPro" id="IPR005069">
    <property type="entry name" value="Nucl-diP-sugar_transferase"/>
</dbReference>
<proteinExistence type="predicted"/>
<dbReference type="PANTHER" id="PTHR46038">
    <property type="entry name" value="EXPRESSED PROTEIN-RELATED"/>
    <property type="match status" value="1"/>
</dbReference>
<evidence type="ECO:0000259" key="2">
    <source>
        <dbReference type="Pfam" id="PF03407"/>
    </source>
</evidence>
<dbReference type="PANTHER" id="PTHR46038:SF12">
    <property type="entry name" value="OS03G0731800 PROTEIN"/>
    <property type="match status" value="1"/>
</dbReference>
<gene>
    <name evidence="3" type="ORF">V6N11_024737</name>
</gene>
<evidence type="ECO:0000313" key="4">
    <source>
        <dbReference type="Proteomes" id="UP001396334"/>
    </source>
</evidence>
<sequence length="354" mass="40760">MEHPKNLSPGTSAIVFLLFAGFLYIFVWSPSNPLLPYNDLNAGPPKNFTTVEFPVKDELDLALEGASMPNKTVIIAVVNQAYVEQTVDAETTMLDLFLESFWLGEDTRALLDHLLLVTVDQTAHDRCMFKRLHCYRLVTDGVEFGEEKVYMSPDFIKMMWRRTLFLLDVLKRGYNFIFTDTDVMWLRNPLAKLSLNGTEDLRISVDKFFGDPRPDHNLINTGFYHIRSNNKTIALFNKWYSLKDNSTRKKEQDVLLDLLRHGIITEFGLRVRFLETRHFSGFCEDSQDVGAVTTVHANCCRHINAKVSDLAAVLRDWKRYKAAVTKYPEAARNITSGFSWSPHDGCWDSWKPHH</sequence>
<dbReference type="Pfam" id="PF03407">
    <property type="entry name" value="Nucleotid_trans"/>
    <property type="match status" value="1"/>
</dbReference>
<reference evidence="3 4" key="1">
    <citation type="journal article" date="2024" name="G3 (Bethesda)">
        <title>Genome assembly of Hibiscus sabdariffa L. provides insights into metabolisms of medicinal natural products.</title>
        <authorList>
            <person name="Kim T."/>
        </authorList>
    </citation>
    <scope>NUCLEOTIDE SEQUENCE [LARGE SCALE GENOMIC DNA]</scope>
    <source>
        <strain evidence="3">TK-2024</strain>
        <tissue evidence="3">Old leaves</tissue>
    </source>
</reference>
<keyword evidence="1" id="KW-0472">Membrane</keyword>
<keyword evidence="4" id="KW-1185">Reference proteome</keyword>
<comment type="caution">
    <text evidence="3">The sequence shown here is derived from an EMBL/GenBank/DDBJ whole genome shotgun (WGS) entry which is preliminary data.</text>
</comment>
<dbReference type="Proteomes" id="UP001396334">
    <property type="component" value="Unassembled WGS sequence"/>
</dbReference>
<dbReference type="InterPro" id="IPR044821">
    <property type="entry name" value="At1g28695/At4g15970-like"/>
</dbReference>
<accession>A0ABR2QN07</accession>